<protein>
    <recommendedName>
        <fullName evidence="9">Major facilitator superfamily (MFS) profile domain-containing protein</fullName>
    </recommendedName>
</protein>
<reference evidence="7" key="2">
    <citation type="journal article" date="2019" name="IMA Fungus">
        <title>Genome sequencing and comparison of five Tilletia species to identify candidate genes for the detection of regulated species infecting wheat.</title>
        <authorList>
            <person name="Nguyen H.D.T."/>
            <person name="Sultana T."/>
            <person name="Kesanakurti P."/>
            <person name="Hambleton S."/>
        </authorList>
    </citation>
    <scope>NUCLEOTIDE SEQUENCE</scope>
    <source>
        <strain evidence="7">DAOMC 236416</strain>
    </source>
</reference>
<feature type="transmembrane region" description="Helical" evidence="6">
    <location>
        <begin position="102"/>
        <end position="120"/>
    </location>
</feature>
<evidence type="ECO:0000256" key="6">
    <source>
        <dbReference type="SAM" id="Phobius"/>
    </source>
</evidence>
<feature type="compositionally biased region" description="Polar residues" evidence="5">
    <location>
        <begin position="30"/>
        <end position="39"/>
    </location>
</feature>
<dbReference type="SUPFAM" id="SSF103473">
    <property type="entry name" value="MFS general substrate transporter"/>
    <property type="match status" value="2"/>
</dbReference>
<feature type="region of interest" description="Disordered" evidence="5">
    <location>
        <begin position="64"/>
        <end position="85"/>
    </location>
</feature>
<dbReference type="InterPro" id="IPR036259">
    <property type="entry name" value="MFS_trans_sf"/>
</dbReference>
<name>A0A177TYC3_9BASI</name>
<evidence type="ECO:0000256" key="4">
    <source>
        <dbReference type="ARBA" id="ARBA00023136"/>
    </source>
</evidence>
<feature type="transmembrane region" description="Helical" evidence="6">
    <location>
        <begin position="288"/>
        <end position="310"/>
    </location>
</feature>
<feature type="compositionally biased region" description="Low complexity" evidence="5">
    <location>
        <begin position="560"/>
        <end position="570"/>
    </location>
</feature>
<organism evidence="7 8">
    <name type="scientific">Tilletia indica</name>
    <dbReference type="NCBI Taxonomy" id="43049"/>
    <lineage>
        <taxon>Eukaryota</taxon>
        <taxon>Fungi</taxon>
        <taxon>Dikarya</taxon>
        <taxon>Basidiomycota</taxon>
        <taxon>Ustilaginomycotina</taxon>
        <taxon>Exobasidiomycetes</taxon>
        <taxon>Tilletiales</taxon>
        <taxon>Tilletiaceae</taxon>
        <taxon>Tilletia</taxon>
    </lineage>
</organism>
<dbReference type="AlphaFoldDB" id="A0A177TYC3"/>
<keyword evidence="8" id="KW-1185">Reference proteome</keyword>
<feature type="transmembrane region" description="Helical" evidence="6">
    <location>
        <begin position="260"/>
        <end position="282"/>
    </location>
</feature>
<dbReference type="Gene3D" id="1.20.1250.20">
    <property type="entry name" value="MFS general substrate transporter like domains"/>
    <property type="match status" value="1"/>
</dbReference>
<dbReference type="InterPro" id="IPR011701">
    <property type="entry name" value="MFS"/>
</dbReference>
<feature type="region of interest" description="Disordered" evidence="5">
    <location>
        <begin position="550"/>
        <end position="592"/>
    </location>
</feature>
<keyword evidence="4 6" id="KW-0472">Membrane</keyword>
<dbReference type="GO" id="GO:0022857">
    <property type="term" value="F:transmembrane transporter activity"/>
    <property type="evidence" value="ECO:0007669"/>
    <property type="project" value="InterPro"/>
</dbReference>
<feature type="transmembrane region" description="Helical" evidence="6">
    <location>
        <begin position="157"/>
        <end position="179"/>
    </location>
</feature>
<dbReference type="Proteomes" id="UP000077521">
    <property type="component" value="Unassembled WGS sequence"/>
</dbReference>
<evidence type="ECO:0000256" key="1">
    <source>
        <dbReference type="ARBA" id="ARBA00004141"/>
    </source>
</evidence>
<evidence type="ECO:0000313" key="7">
    <source>
        <dbReference type="EMBL" id="KAE8257156.1"/>
    </source>
</evidence>
<evidence type="ECO:0000256" key="5">
    <source>
        <dbReference type="SAM" id="MobiDB-lite"/>
    </source>
</evidence>
<feature type="transmembrane region" description="Helical" evidence="6">
    <location>
        <begin position="436"/>
        <end position="455"/>
    </location>
</feature>
<feature type="region of interest" description="Disordered" evidence="5">
    <location>
        <begin position="321"/>
        <end position="364"/>
    </location>
</feature>
<keyword evidence="2 6" id="KW-0812">Transmembrane</keyword>
<evidence type="ECO:0000313" key="8">
    <source>
        <dbReference type="Proteomes" id="UP000077521"/>
    </source>
</evidence>
<dbReference type="Pfam" id="PF07690">
    <property type="entry name" value="MFS_1"/>
    <property type="match status" value="1"/>
</dbReference>
<evidence type="ECO:0000256" key="2">
    <source>
        <dbReference type="ARBA" id="ARBA00022692"/>
    </source>
</evidence>
<gene>
    <name evidence="7" type="ORF">A4X13_0g2544</name>
</gene>
<dbReference type="GO" id="GO:0016020">
    <property type="term" value="C:membrane"/>
    <property type="evidence" value="ECO:0007669"/>
    <property type="project" value="UniProtKB-SubCell"/>
</dbReference>
<feature type="transmembrane region" description="Helical" evidence="6">
    <location>
        <begin position="632"/>
        <end position="653"/>
    </location>
</feature>
<sequence length="775" mass="83815">MSASTQSANTGSSSSSSSNSNTLDNNSSTDINDAQSNTFAPATSVGMGIEVDPSLPVMAALAAEQDQKDTPTPRPRPSNHHQVDEHLRWSAGRPWYKRPSDVWLRPFAIFLACIMGASLAPRAELYIQLVCHDLLGDVADPLTCRKSPHVEAASASLQLRMTLAMGILSVYTTGAWGALSDRKGRTYVLSLACCGLICTDLAFFAVTLLPQRGWNLPGGYNFLIVGSVIEGLLGGFATLIAAHQAYIADTTPSGTRARTFAIFGGCMFTGLALGPLLGGFIVDWTGDILSVFYVAFAAHVIYLIFVAFVLPESVSPDRKAAAEREGQLAEQKRRQEFEEQLAEASQSPDDEDVDGTPRTRRRSKGRMRTIIVHITAITLRQITRPLAPMAMLLPKRYPDQHHQHSSHSPSREHGDNASSSHISVSRLTPRRSLERNLFLLSLAYFVESTVMGILSSKVQYSILLFGWGPKELGEYMSFASVTRVISLMLILPLAIRKLHRPEKAVKKSEDEDRRRSEAFLEEGGSFGAYALGSGSGSRDTAQTAVVNEPYKDDPDQAANSSSETSTLLSPPDTPQNRSVHFAEGSEEDENDVPVVVPPEMVRSGSFLAPASVEDELWGLRSRHLRLIHDSAFDLRLASASVIIGGVSYLMLALSRTPWIYLLSTAMTSLGGGGNAAMSSLALALLQNPADAGKLFSAWSVLSAIATSVLGPLMFTNLFVATVDSFPGAIFVLGVVMFFITFVLLSFVKVRAPHSLPILPPRRSRQSNAGVETAAS</sequence>
<feature type="compositionally biased region" description="Basic and acidic residues" evidence="5">
    <location>
        <begin position="321"/>
        <end position="337"/>
    </location>
</feature>
<feature type="transmembrane region" description="Helical" evidence="6">
    <location>
        <begin position="222"/>
        <end position="248"/>
    </location>
</feature>
<feature type="transmembrane region" description="Helical" evidence="6">
    <location>
        <begin position="725"/>
        <end position="747"/>
    </location>
</feature>
<dbReference type="EMBL" id="LWDF02000123">
    <property type="protein sequence ID" value="KAE8257156.1"/>
    <property type="molecule type" value="Genomic_DNA"/>
</dbReference>
<reference evidence="7" key="1">
    <citation type="submission" date="2016-04" db="EMBL/GenBank/DDBJ databases">
        <authorList>
            <person name="Nguyen H.D."/>
            <person name="Samba Siva P."/>
            <person name="Cullis J."/>
            <person name="Levesque C.A."/>
            <person name="Hambleton S."/>
        </authorList>
    </citation>
    <scope>NUCLEOTIDE SEQUENCE</scope>
    <source>
        <strain evidence="7">DAOMC 236416</strain>
    </source>
</reference>
<feature type="region of interest" description="Disordered" evidence="5">
    <location>
        <begin position="398"/>
        <end position="426"/>
    </location>
</feature>
<feature type="transmembrane region" description="Helical" evidence="6">
    <location>
        <begin position="475"/>
        <end position="495"/>
    </location>
</feature>
<dbReference type="PANTHER" id="PTHR23507:SF1">
    <property type="entry name" value="FI18259P1-RELATED"/>
    <property type="match status" value="1"/>
</dbReference>
<feature type="region of interest" description="Disordered" evidence="5">
    <location>
        <begin position="1"/>
        <end position="39"/>
    </location>
</feature>
<feature type="transmembrane region" description="Helical" evidence="6">
    <location>
        <begin position="659"/>
        <end position="685"/>
    </location>
</feature>
<comment type="subcellular location">
    <subcellularLocation>
        <location evidence="1">Membrane</location>
        <topology evidence="1">Multi-pass membrane protein</topology>
    </subcellularLocation>
</comment>
<dbReference type="PANTHER" id="PTHR23507">
    <property type="entry name" value="ZGC:174356"/>
    <property type="match status" value="1"/>
</dbReference>
<proteinExistence type="predicted"/>
<keyword evidence="3 6" id="KW-1133">Transmembrane helix</keyword>
<feature type="compositionally biased region" description="Polar residues" evidence="5">
    <location>
        <begin position="416"/>
        <end position="426"/>
    </location>
</feature>
<feature type="compositionally biased region" description="Low complexity" evidence="5">
    <location>
        <begin position="1"/>
        <end position="29"/>
    </location>
</feature>
<comment type="caution">
    <text evidence="7">The sequence shown here is derived from an EMBL/GenBank/DDBJ whole genome shotgun (WGS) entry which is preliminary data.</text>
</comment>
<feature type="transmembrane region" description="Helical" evidence="6">
    <location>
        <begin position="697"/>
        <end position="719"/>
    </location>
</feature>
<feature type="transmembrane region" description="Helical" evidence="6">
    <location>
        <begin position="186"/>
        <end position="210"/>
    </location>
</feature>
<evidence type="ECO:0008006" key="9">
    <source>
        <dbReference type="Google" id="ProtNLM"/>
    </source>
</evidence>
<evidence type="ECO:0000256" key="3">
    <source>
        <dbReference type="ARBA" id="ARBA00022989"/>
    </source>
</evidence>
<accession>A0A177TYC3</accession>